<sequence>MVVKEKKKLMVSRWLEPLLKIKFYFEGPCQLHRKKYYETFFCYECMGKPLCEICWSSSEEHRLGHPLLKKKMVVMEKKKLMVPRWLEQLLKIKFYSEGPCQLHRKKYYETFFCYECMGKPLCEICWSSSEEHRLGHPLLKVYRASQRAALLISDISKFLDISDIQPFVINNSQILYLNSDVKKENQRSNKGHYFDTCFRQIKNPKYKLCLIGCKIKSNKNNIELYDEKYNIKKRKKILDSSRDVPLTLRASNEVEIRENNPSEEAKCERKRSRKGIPLRSPFF</sequence>
<evidence type="ECO:0000256" key="1">
    <source>
        <dbReference type="SAM" id="MobiDB-lite"/>
    </source>
</evidence>
<name>A0ABD1U9A5_9LAMI</name>
<dbReference type="PANTHER" id="PTHR31065:SF39">
    <property type="entry name" value="PLATZ TRANSCRIPTION FACTOR FAMILY PROTEIN"/>
    <property type="match status" value="1"/>
</dbReference>
<dbReference type="AlphaFoldDB" id="A0ABD1U9A5"/>
<evidence type="ECO:0000313" key="2">
    <source>
        <dbReference type="EMBL" id="KAL2521348.1"/>
    </source>
</evidence>
<proteinExistence type="predicted"/>
<feature type="region of interest" description="Disordered" evidence="1">
    <location>
        <begin position="259"/>
        <end position="283"/>
    </location>
</feature>
<dbReference type="Pfam" id="PF04640">
    <property type="entry name" value="PLATZ"/>
    <property type="match status" value="1"/>
</dbReference>
<comment type="caution">
    <text evidence="2">The sequence shown here is derived from an EMBL/GenBank/DDBJ whole genome shotgun (WGS) entry which is preliminary data.</text>
</comment>
<dbReference type="InterPro" id="IPR006734">
    <property type="entry name" value="PLATZ"/>
</dbReference>
<keyword evidence="3" id="KW-1185">Reference proteome</keyword>
<reference evidence="3" key="1">
    <citation type="submission" date="2024-07" db="EMBL/GenBank/DDBJ databases">
        <title>Two chromosome-level genome assemblies of Korean endemic species Abeliophyllum distichum and Forsythia ovata (Oleaceae).</title>
        <authorList>
            <person name="Jang H."/>
        </authorList>
    </citation>
    <scope>NUCLEOTIDE SEQUENCE [LARGE SCALE GENOMIC DNA]</scope>
</reference>
<dbReference type="EMBL" id="JBFOLJ010000007">
    <property type="protein sequence ID" value="KAL2521348.1"/>
    <property type="molecule type" value="Genomic_DNA"/>
</dbReference>
<evidence type="ECO:0000313" key="3">
    <source>
        <dbReference type="Proteomes" id="UP001604277"/>
    </source>
</evidence>
<dbReference type="Proteomes" id="UP001604277">
    <property type="component" value="Unassembled WGS sequence"/>
</dbReference>
<protein>
    <submittedName>
        <fullName evidence="2">PLATZ transcription factor family protein</fullName>
    </submittedName>
</protein>
<dbReference type="PANTHER" id="PTHR31065">
    <property type="entry name" value="PLATZ TRANSCRIPTION FACTOR FAMILY PROTEIN"/>
    <property type="match status" value="1"/>
</dbReference>
<organism evidence="2 3">
    <name type="scientific">Forsythia ovata</name>
    <dbReference type="NCBI Taxonomy" id="205694"/>
    <lineage>
        <taxon>Eukaryota</taxon>
        <taxon>Viridiplantae</taxon>
        <taxon>Streptophyta</taxon>
        <taxon>Embryophyta</taxon>
        <taxon>Tracheophyta</taxon>
        <taxon>Spermatophyta</taxon>
        <taxon>Magnoliopsida</taxon>
        <taxon>eudicotyledons</taxon>
        <taxon>Gunneridae</taxon>
        <taxon>Pentapetalae</taxon>
        <taxon>asterids</taxon>
        <taxon>lamiids</taxon>
        <taxon>Lamiales</taxon>
        <taxon>Oleaceae</taxon>
        <taxon>Forsythieae</taxon>
        <taxon>Forsythia</taxon>
    </lineage>
</organism>
<accession>A0ABD1U9A5</accession>
<gene>
    <name evidence="2" type="ORF">Fot_25271</name>
</gene>